<gene>
    <name evidence="1" type="ORF">MC7420_4024</name>
</gene>
<dbReference type="EMBL" id="DS989853">
    <property type="protein sequence ID" value="EDX74500.1"/>
    <property type="molecule type" value="Genomic_DNA"/>
</dbReference>
<name>B4VUL7_9CYAN</name>
<organism evidence="1 2">
    <name type="scientific">Coleofasciculus chthonoplastes PCC 7420</name>
    <dbReference type="NCBI Taxonomy" id="118168"/>
    <lineage>
        <taxon>Bacteria</taxon>
        <taxon>Bacillati</taxon>
        <taxon>Cyanobacteriota</taxon>
        <taxon>Cyanophyceae</taxon>
        <taxon>Coleofasciculales</taxon>
        <taxon>Coleofasciculaceae</taxon>
        <taxon>Coleofasciculus</taxon>
    </lineage>
</organism>
<sequence>MKAYSTIFRQKILETYESTPISQRQLANKFSVALSFIQKLLKQS</sequence>
<accession>B4VUL7</accession>
<evidence type="ECO:0000313" key="1">
    <source>
        <dbReference type="EMBL" id="EDX74500.1"/>
    </source>
</evidence>
<dbReference type="HOGENOM" id="CLU_202314_1_0_3"/>
<dbReference type="Gene3D" id="1.10.10.60">
    <property type="entry name" value="Homeodomain-like"/>
    <property type="match status" value="1"/>
</dbReference>
<dbReference type="Proteomes" id="UP000003835">
    <property type="component" value="Unassembled WGS sequence"/>
</dbReference>
<protein>
    <recommendedName>
        <fullName evidence="3">Transposase Synechocystis PCC 6803 domain-containing protein</fullName>
    </recommendedName>
</protein>
<reference evidence="1 2" key="1">
    <citation type="submission" date="2008-07" db="EMBL/GenBank/DDBJ databases">
        <authorList>
            <person name="Tandeau de Marsac N."/>
            <person name="Ferriera S."/>
            <person name="Johnson J."/>
            <person name="Kravitz S."/>
            <person name="Beeson K."/>
            <person name="Sutton G."/>
            <person name="Rogers Y.-H."/>
            <person name="Friedman R."/>
            <person name="Frazier M."/>
            <person name="Venter J.C."/>
        </authorList>
    </citation>
    <scope>NUCLEOTIDE SEQUENCE [LARGE SCALE GENOMIC DNA]</scope>
    <source>
        <strain evidence="1 2">PCC 7420</strain>
    </source>
</reference>
<dbReference type="STRING" id="118168.MC7420_4024"/>
<keyword evidence="2" id="KW-1185">Reference proteome</keyword>
<evidence type="ECO:0008006" key="3">
    <source>
        <dbReference type="Google" id="ProtNLM"/>
    </source>
</evidence>
<evidence type="ECO:0000313" key="2">
    <source>
        <dbReference type="Proteomes" id="UP000003835"/>
    </source>
</evidence>
<proteinExistence type="predicted"/>
<dbReference type="AlphaFoldDB" id="B4VUL7"/>
<dbReference type="eggNOG" id="COG3415">
    <property type="taxonomic scope" value="Bacteria"/>
</dbReference>